<dbReference type="PANTHER" id="PTHR10745">
    <property type="entry name" value="GLYCYL-TRNA SYNTHETASE/DNA POLYMERASE SUBUNIT GAMMA-2"/>
    <property type="match status" value="1"/>
</dbReference>
<protein>
    <recommendedName>
        <fullName evidence="3">Glycine--tRNA ligase</fullName>
    </recommendedName>
</protein>
<dbReference type="Proteomes" id="UP000034789">
    <property type="component" value="Unassembled WGS sequence"/>
</dbReference>
<accession>A0A0G1YV25</accession>
<dbReference type="EMBL" id="LCSD01000015">
    <property type="protein sequence ID" value="KKW47308.1"/>
    <property type="molecule type" value="Genomic_DNA"/>
</dbReference>
<sequence>MIKVLERAIKKVKKLSKQRQEYAAEVLENIAEAGDEIYKLTDDERRLVREGLSDLDAGRVVSDEEMAAFCKRKGFVYPTAEIYGGLAGFWDFGPLGVELKNNIKRQWWKHFVQSRNDIFGIDGSIITNRKVWEASGHAACFADLMLTSKKTKI</sequence>
<dbReference type="InterPro" id="IPR045864">
    <property type="entry name" value="aa-tRNA-synth_II/BPL/LPL"/>
</dbReference>
<evidence type="ECO:0000313" key="1">
    <source>
        <dbReference type="EMBL" id="KKW47308.1"/>
    </source>
</evidence>
<dbReference type="GO" id="GO:0005737">
    <property type="term" value="C:cytoplasm"/>
    <property type="evidence" value="ECO:0007669"/>
    <property type="project" value="TreeGrafter"/>
</dbReference>
<dbReference type="GO" id="GO:0006426">
    <property type="term" value="P:glycyl-tRNA aminoacylation"/>
    <property type="evidence" value="ECO:0007669"/>
    <property type="project" value="TreeGrafter"/>
</dbReference>
<name>A0A0G1YV25_9BACT</name>
<dbReference type="Gene3D" id="3.30.930.10">
    <property type="entry name" value="Bira Bifunctional Protein, Domain 2"/>
    <property type="match status" value="1"/>
</dbReference>
<reference evidence="1 2" key="1">
    <citation type="journal article" date="2015" name="Nature">
        <title>rRNA introns, odd ribosomes, and small enigmatic genomes across a large radiation of phyla.</title>
        <authorList>
            <person name="Brown C.T."/>
            <person name="Hug L.A."/>
            <person name="Thomas B.C."/>
            <person name="Sharon I."/>
            <person name="Castelle C.J."/>
            <person name="Singh A."/>
            <person name="Wilkins M.J."/>
            <person name="Williams K.H."/>
            <person name="Banfield J.F."/>
        </authorList>
    </citation>
    <scope>NUCLEOTIDE SEQUENCE [LARGE SCALE GENOMIC DNA]</scope>
</reference>
<proteinExistence type="predicted"/>
<dbReference type="PANTHER" id="PTHR10745:SF8">
    <property type="entry name" value="DNA POLYMERASE SUBUNIT GAMMA-2, MITOCHONDRIAL"/>
    <property type="match status" value="1"/>
</dbReference>
<feature type="non-terminal residue" evidence="1">
    <location>
        <position position="153"/>
    </location>
</feature>
<gene>
    <name evidence="1" type="ORF">UY98_C0015G0001</name>
</gene>
<dbReference type="InterPro" id="IPR027031">
    <property type="entry name" value="Gly-tRNA_synthase/POLG2"/>
</dbReference>
<organism evidence="1 2">
    <name type="scientific">Candidatus Kaiserbacteria bacterium GW2011_GWA2_58_9</name>
    <dbReference type="NCBI Taxonomy" id="1618672"/>
    <lineage>
        <taxon>Bacteria</taxon>
        <taxon>Candidatus Kaiseribacteriota</taxon>
    </lineage>
</organism>
<comment type="caution">
    <text evidence="1">The sequence shown here is derived from an EMBL/GenBank/DDBJ whole genome shotgun (WGS) entry which is preliminary data.</text>
</comment>
<evidence type="ECO:0000313" key="2">
    <source>
        <dbReference type="Proteomes" id="UP000034789"/>
    </source>
</evidence>
<evidence type="ECO:0008006" key="3">
    <source>
        <dbReference type="Google" id="ProtNLM"/>
    </source>
</evidence>
<dbReference type="SUPFAM" id="SSF55681">
    <property type="entry name" value="Class II aaRS and biotin synthetases"/>
    <property type="match status" value="1"/>
</dbReference>
<dbReference type="GO" id="GO:0004820">
    <property type="term" value="F:glycine-tRNA ligase activity"/>
    <property type="evidence" value="ECO:0007669"/>
    <property type="project" value="TreeGrafter"/>
</dbReference>
<dbReference type="AlphaFoldDB" id="A0A0G1YV25"/>